<comment type="caution">
    <text evidence="4">The sequence shown here is derived from an EMBL/GenBank/DDBJ whole genome shotgun (WGS) entry which is preliminary data.</text>
</comment>
<proteinExistence type="inferred from homology"/>
<evidence type="ECO:0000256" key="2">
    <source>
        <dbReference type="HAMAP-Rule" id="MF_00674"/>
    </source>
</evidence>
<evidence type="ECO:0000313" key="5">
    <source>
        <dbReference type="Proteomes" id="UP000308271"/>
    </source>
</evidence>
<dbReference type="InterPro" id="IPR036388">
    <property type="entry name" value="WH-like_DNA-bd_sf"/>
</dbReference>
<dbReference type="InterPro" id="IPR002852">
    <property type="entry name" value="UPF0251"/>
</dbReference>
<evidence type="ECO:0000256" key="1">
    <source>
        <dbReference type="ARBA" id="ARBA00009350"/>
    </source>
</evidence>
<reference evidence="4 5" key="1">
    <citation type="submission" date="2019-05" db="EMBL/GenBank/DDBJ databases">
        <title>Draft Whole-Genome sequence of the green sulfur bacterium Chlorobaculum thiosulfatiphilum DSM 249.</title>
        <authorList>
            <person name="Meyer T.E."/>
            <person name="Kyndt J.A."/>
        </authorList>
    </citation>
    <scope>NUCLEOTIDE SEQUENCE [LARGE SCALE GENOMIC DNA]</scope>
    <source>
        <strain evidence="4 5">DSM 249</strain>
    </source>
</reference>
<dbReference type="EMBL" id="VDCH01000001">
    <property type="protein sequence ID" value="TNJ40321.1"/>
    <property type="molecule type" value="Genomic_DNA"/>
</dbReference>
<dbReference type="OrthoDB" id="280278at2"/>
<evidence type="ECO:0000256" key="3">
    <source>
        <dbReference type="SAM" id="MobiDB-lite"/>
    </source>
</evidence>
<dbReference type="AlphaFoldDB" id="A0A5C4SC29"/>
<dbReference type="PANTHER" id="PTHR37478">
    <property type="match status" value="1"/>
</dbReference>
<dbReference type="PANTHER" id="PTHR37478:SF2">
    <property type="entry name" value="UPF0251 PROTEIN TK0562"/>
    <property type="match status" value="1"/>
</dbReference>
<accession>A0A5C4SC29</accession>
<dbReference type="HAMAP" id="MF_00674">
    <property type="entry name" value="UPF0251"/>
    <property type="match status" value="1"/>
</dbReference>
<evidence type="ECO:0000313" key="4">
    <source>
        <dbReference type="EMBL" id="TNJ40321.1"/>
    </source>
</evidence>
<organism evidence="4 5">
    <name type="scientific">Chlorobaculum thiosulfatiphilum</name>
    <name type="common">Chlorobium limicola f.sp. thiosulfatophilum</name>
    <dbReference type="NCBI Taxonomy" id="115852"/>
    <lineage>
        <taxon>Bacteria</taxon>
        <taxon>Pseudomonadati</taxon>
        <taxon>Chlorobiota</taxon>
        <taxon>Chlorobiia</taxon>
        <taxon>Chlorobiales</taxon>
        <taxon>Chlorobiaceae</taxon>
        <taxon>Chlorobaculum</taxon>
    </lineage>
</organism>
<dbReference type="SUPFAM" id="SSF88659">
    <property type="entry name" value="Sigma3 and sigma4 domains of RNA polymerase sigma factors"/>
    <property type="match status" value="1"/>
</dbReference>
<dbReference type="Gene3D" id="1.10.10.10">
    <property type="entry name" value="Winged helix-like DNA-binding domain superfamily/Winged helix DNA-binding domain"/>
    <property type="match status" value="1"/>
</dbReference>
<dbReference type="InterPro" id="IPR013324">
    <property type="entry name" value="RNA_pol_sigma_r3/r4-like"/>
</dbReference>
<dbReference type="Proteomes" id="UP000308271">
    <property type="component" value="Unassembled WGS sequence"/>
</dbReference>
<comment type="similarity">
    <text evidence="1 2">Belongs to the UPF0251 family.</text>
</comment>
<dbReference type="Pfam" id="PF02001">
    <property type="entry name" value="DUF134"/>
    <property type="match status" value="1"/>
</dbReference>
<gene>
    <name evidence="4" type="ORF">FGF66_00745</name>
</gene>
<protein>
    <recommendedName>
        <fullName evidence="2">UPF0251 protein FGF66_00745</fullName>
    </recommendedName>
</protein>
<feature type="region of interest" description="Disordered" evidence="3">
    <location>
        <begin position="155"/>
        <end position="191"/>
    </location>
</feature>
<dbReference type="RefSeq" id="WP_139455792.1">
    <property type="nucleotide sequence ID" value="NZ_VDCH01000001.1"/>
</dbReference>
<name>A0A5C4SC29_CHLTI</name>
<feature type="compositionally biased region" description="Gly residues" evidence="3">
    <location>
        <begin position="160"/>
        <end position="178"/>
    </location>
</feature>
<keyword evidence="5" id="KW-1185">Reference proteome</keyword>
<sequence length="191" mass="20408">MPRPQKCRAIAQDPEHRVFGPFCAGKREDEALVMSFDEFEAIRLADVEGLYQEEAAGQMQVSRQTFGNILASARKKLGEMLVLGRMLNVKGGNIMVSQEQRAFGCAACGHRWSLPFGIARPAECPTCSSQNIHRMSPGGGFGGGRRGGGKCRGFRTGLDRGPGNGEGRCQGEGHGNGHGRMRGNSEEGGAA</sequence>